<dbReference type="RefSeq" id="WP_014414409.1">
    <property type="nucleotide sequence ID" value="NC_017059.1"/>
</dbReference>
<dbReference type="Pfam" id="PF13188">
    <property type="entry name" value="PAS_8"/>
    <property type="match status" value="1"/>
</dbReference>
<dbReference type="KEGG" id="rpm:RSPPHO_01143"/>
<dbReference type="EC" id="2.7.13.3" evidence="2"/>
<dbReference type="InterPro" id="IPR035965">
    <property type="entry name" value="PAS-like_dom_sf"/>
</dbReference>
<keyword evidence="3" id="KW-0597">Phosphoprotein</keyword>
<dbReference type="Gene3D" id="1.10.287.130">
    <property type="match status" value="1"/>
</dbReference>
<evidence type="ECO:0000256" key="4">
    <source>
        <dbReference type="ARBA" id="ARBA00022679"/>
    </source>
</evidence>
<dbReference type="FunFam" id="3.30.565.10:FF:000010">
    <property type="entry name" value="Sensor histidine kinase RcsC"/>
    <property type="match status" value="1"/>
</dbReference>
<evidence type="ECO:0000256" key="8">
    <source>
        <dbReference type="ARBA" id="ARBA00023012"/>
    </source>
</evidence>
<dbReference type="InterPro" id="IPR036097">
    <property type="entry name" value="HisK_dim/P_sf"/>
</dbReference>
<dbReference type="FunFam" id="1.10.287.130:FF:000002">
    <property type="entry name" value="Two-component osmosensing histidine kinase"/>
    <property type="match status" value="1"/>
</dbReference>
<comment type="subunit">
    <text evidence="9">At low DSF concentrations, interacts with RpfF.</text>
</comment>
<dbReference type="InterPro" id="IPR000014">
    <property type="entry name" value="PAS"/>
</dbReference>
<dbReference type="HOGENOM" id="CLU_000445_114_15_5"/>
<evidence type="ECO:0000313" key="15">
    <source>
        <dbReference type="Proteomes" id="UP000033220"/>
    </source>
</evidence>
<dbReference type="InterPro" id="IPR005467">
    <property type="entry name" value="His_kinase_dom"/>
</dbReference>
<dbReference type="PROSITE" id="PS50109">
    <property type="entry name" value="HIS_KIN"/>
    <property type="match status" value="1"/>
</dbReference>
<keyword evidence="8" id="KW-0902">Two-component regulatory system</keyword>
<feature type="domain" description="Histidine kinase" evidence="12">
    <location>
        <begin position="259"/>
        <end position="472"/>
    </location>
</feature>
<evidence type="ECO:0000313" key="14">
    <source>
        <dbReference type="EMBL" id="CCG07769.1"/>
    </source>
</evidence>
<keyword evidence="6" id="KW-0418">Kinase</keyword>
<evidence type="ECO:0000256" key="6">
    <source>
        <dbReference type="ARBA" id="ARBA00022777"/>
    </source>
</evidence>
<feature type="compositionally biased region" description="Polar residues" evidence="11">
    <location>
        <begin position="461"/>
        <end position="471"/>
    </location>
</feature>
<dbReference type="InterPro" id="IPR000700">
    <property type="entry name" value="PAS-assoc_C"/>
</dbReference>
<evidence type="ECO:0000256" key="1">
    <source>
        <dbReference type="ARBA" id="ARBA00000085"/>
    </source>
</evidence>
<keyword evidence="7" id="KW-0067">ATP-binding</keyword>
<accession>H6SS90</accession>
<dbReference type="PANTHER" id="PTHR45339">
    <property type="entry name" value="HYBRID SIGNAL TRANSDUCTION HISTIDINE KINASE J"/>
    <property type="match status" value="1"/>
</dbReference>
<keyword evidence="4 14" id="KW-0808">Transferase</keyword>
<evidence type="ECO:0000256" key="9">
    <source>
        <dbReference type="ARBA" id="ARBA00064003"/>
    </source>
</evidence>
<dbReference type="SUPFAM" id="SSF47384">
    <property type="entry name" value="Homodimeric domain of signal transducing histidine kinase"/>
    <property type="match status" value="1"/>
</dbReference>
<dbReference type="SUPFAM" id="SSF55874">
    <property type="entry name" value="ATPase domain of HSP90 chaperone/DNA topoisomerase II/histidine kinase"/>
    <property type="match status" value="1"/>
</dbReference>
<evidence type="ECO:0000256" key="3">
    <source>
        <dbReference type="ARBA" id="ARBA00022553"/>
    </source>
</evidence>
<sequence length="502" mass="54307">MTNDASSLLFDAAPLPMVLCQFPGGEIRRANRRAVELFMIELKPEDTLGAIIGPRVFQEFLASLQKHGGFLDDYEALPMTAYGEAFPCSLSGQIVALDDTRSILVGMTDITERKLAEESLRRFFEAGPLAMLLVRLKDAVVTRINRRASELLSLGGQASTDAPESLTLHRFLGPRAAEDFLAQLCEGGFVDAFEAELATDYGESFFALISGQMVIVRDERSVLVGVTDITERKRAEEALQRAKETAEQATQAKSSFLATMSHEIRTPMNGVLGMLDLLGRTPLSDEQGEMVEIVSQSASALLTIIDDILDFSKIEAGKLTLEWLPISLRAWVEVVVHVVVPRAQQKDLEIAWWVQDLLPSGFFGDPVRLRQILLNLLGNAIKFTDRGRVLLRVEGIEEPDQTGRLRFSVTDTGIGLSEAQQQSLFQPFSQADGSTTRRFGGTGLGLSICRRLVEMMHGTLGVSSTPGQGSTFLGRGAAGGRARSLPGPAGQTPGGGAPSGGG</sequence>
<keyword evidence="15" id="KW-1185">Reference proteome</keyword>
<name>H6SS90_PARPM</name>
<dbReference type="Gene3D" id="3.30.450.20">
    <property type="entry name" value="PAS domain"/>
    <property type="match status" value="2"/>
</dbReference>
<dbReference type="Proteomes" id="UP000033220">
    <property type="component" value="Chromosome DSM 122"/>
</dbReference>
<feature type="compositionally biased region" description="Gly residues" evidence="11">
    <location>
        <begin position="492"/>
        <end position="502"/>
    </location>
</feature>
<dbReference type="SUPFAM" id="SSF55785">
    <property type="entry name" value="PYP-like sensor domain (PAS domain)"/>
    <property type="match status" value="2"/>
</dbReference>
<dbReference type="OrthoDB" id="8477705at2"/>
<dbReference type="AlphaFoldDB" id="H6SS90"/>
<evidence type="ECO:0000259" key="13">
    <source>
        <dbReference type="PROSITE" id="PS50113"/>
    </source>
</evidence>
<protein>
    <recommendedName>
        <fullName evidence="10">Sensory/regulatory protein RpfC</fullName>
        <ecNumber evidence="2">2.7.13.3</ecNumber>
    </recommendedName>
</protein>
<dbReference type="EMBL" id="HE663493">
    <property type="protein sequence ID" value="CCG07769.1"/>
    <property type="molecule type" value="Genomic_DNA"/>
</dbReference>
<evidence type="ECO:0000256" key="7">
    <source>
        <dbReference type="ARBA" id="ARBA00022840"/>
    </source>
</evidence>
<dbReference type="GO" id="GO:0005524">
    <property type="term" value="F:ATP binding"/>
    <property type="evidence" value="ECO:0007669"/>
    <property type="project" value="UniProtKB-KW"/>
</dbReference>
<dbReference type="CDD" id="cd16922">
    <property type="entry name" value="HATPase_EvgS-ArcB-TorS-like"/>
    <property type="match status" value="1"/>
</dbReference>
<dbReference type="SMART" id="SM00388">
    <property type="entry name" value="HisKA"/>
    <property type="match status" value="1"/>
</dbReference>
<dbReference type="SMART" id="SM00387">
    <property type="entry name" value="HATPase_c"/>
    <property type="match status" value="1"/>
</dbReference>
<dbReference type="Gene3D" id="3.30.565.10">
    <property type="entry name" value="Histidine kinase-like ATPase, C-terminal domain"/>
    <property type="match status" value="1"/>
</dbReference>
<dbReference type="GO" id="GO:0000155">
    <property type="term" value="F:phosphorelay sensor kinase activity"/>
    <property type="evidence" value="ECO:0007669"/>
    <property type="project" value="InterPro"/>
</dbReference>
<dbReference type="PROSITE" id="PS50113">
    <property type="entry name" value="PAC"/>
    <property type="match status" value="1"/>
</dbReference>
<organism evidence="14 15">
    <name type="scientific">Pararhodospirillum photometricum DSM 122</name>
    <dbReference type="NCBI Taxonomy" id="1150469"/>
    <lineage>
        <taxon>Bacteria</taxon>
        <taxon>Pseudomonadati</taxon>
        <taxon>Pseudomonadota</taxon>
        <taxon>Alphaproteobacteria</taxon>
        <taxon>Rhodospirillales</taxon>
        <taxon>Rhodospirillaceae</taxon>
        <taxon>Pararhodospirillum</taxon>
    </lineage>
</organism>
<evidence type="ECO:0000256" key="10">
    <source>
        <dbReference type="ARBA" id="ARBA00068150"/>
    </source>
</evidence>
<dbReference type="Pfam" id="PF00512">
    <property type="entry name" value="HisKA"/>
    <property type="match status" value="1"/>
</dbReference>
<keyword evidence="5" id="KW-0547">Nucleotide-binding</keyword>
<feature type="compositionally biased region" description="Low complexity" evidence="11">
    <location>
        <begin position="480"/>
        <end position="491"/>
    </location>
</feature>
<evidence type="ECO:0000259" key="12">
    <source>
        <dbReference type="PROSITE" id="PS50109"/>
    </source>
</evidence>
<dbReference type="InterPro" id="IPR004358">
    <property type="entry name" value="Sig_transdc_His_kin-like_C"/>
</dbReference>
<evidence type="ECO:0000256" key="2">
    <source>
        <dbReference type="ARBA" id="ARBA00012438"/>
    </source>
</evidence>
<dbReference type="PANTHER" id="PTHR45339:SF1">
    <property type="entry name" value="HYBRID SIGNAL TRANSDUCTION HISTIDINE KINASE J"/>
    <property type="match status" value="1"/>
</dbReference>
<evidence type="ECO:0000256" key="11">
    <source>
        <dbReference type="SAM" id="MobiDB-lite"/>
    </source>
</evidence>
<dbReference type="InterPro" id="IPR036890">
    <property type="entry name" value="HATPase_C_sf"/>
</dbReference>
<gene>
    <name evidence="14" type="ORF">RSPPHO_01143</name>
</gene>
<dbReference type="InterPro" id="IPR003661">
    <property type="entry name" value="HisK_dim/P_dom"/>
</dbReference>
<dbReference type="PRINTS" id="PR00344">
    <property type="entry name" value="BCTRLSENSOR"/>
</dbReference>
<feature type="region of interest" description="Disordered" evidence="11">
    <location>
        <begin position="460"/>
        <end position="502"/>
    </location>
</feature>
<dbReference type="Pfam" id="PF02518">
    <property type="entry name" value="HATPase_c"/>
    <property type="match status" value="1"/>
</dbReference>
<dbReference type="InterPro" id="IPR003594">
    <property type="entry name" value="HATPase_dom"/>
</dbReference>
<reference evidence="14 15" key="1">
    <citation type="submission" date="2012-02" db="EMBL/GenBank/DDBJ databases">
        <title>Shotgun genome sequence of Phaeospirillum photometricum DSM 122.</title>
        <authorList>
            <person name="Duquesne K."/>
            <person name="Sturgis J."/>
        </authorList>
    </citation>
    <scope>NUCLEOTIDE SEQUENCE [LARGE SCALE GENOMIC DNA]</scope>
    <source>
        <strain evidence="15">DSM122</strain>
    </source>
</reference>
<proteinExistence type="predicted"/>
<dbReference type="STRING" id="1150469.RSPPHO_01143"/>
<evidence type="ECO:0000256" key="5">
    <source>
        <dbReference type="ARBA" id="ARBA00022741"/>
    </source>
</evidence>
<feature type="domain" description="PAC" evidence="13">
    <location>
        <begin position="191"/>
        <end position="241"/>
    </location>
</feature>
<dbReference type="PATRIC" id="fig|1150469.3.peg.1297"/>
<dbReference type="eggNOG" id="COG5002">
    <property type="taxonomic scope" value="Bacteria"/>
</dbReference>
<comment type="catalytic activity">
    <reaction evidence="1">
        <text>ATP + protein L-histidine = ADP + protein N-phospho-L-histidine.</text>
        <dbReference type="EC" id="2.7.13.3"/>
    </reaction>
</comment>
<dbReference type="CDD" id="cd00082">
    <property type="entry name" value="HisKA"/>
    <property type="match status" value="1"/>
</dbReference>